<evidence type="ECO:0000256" key="4">
    <source>
        <dbReference type="ARBA" id="ARBA00022771"/>
    </source>
</evidence>
<keyword evidence="4 8" id="KW-0863">Zinc-finger</keyword>
<dbReference type="GO" id="GO:0008270">
    <property type="term" value="F:zinc ion binding"/>
    <property type="evidence" value="ECO:0007669"/>
    <property type="project" value="UniProtKB-KW"/>
</dbReference>
<keyword evidence="7 10" id="KW-0472">Membrane</keyword>
<name>A0A835Q9X9_VANPL</name>
<keyword evidence="5" id="KW-0862">Zinc</keyword>
<sequence>MYIYRSSAGAWRVTHENRESLHKNARIVLVLFLSLTFLIILVVTIRLFSRFINRRFCHRGGVGRGPSADSQSAGIDDCVLAAMPIFVYRRYAEVTDEVCAVCLSEPKEGEVMRMLPECRHAFHVLCIDRWLRSSRTCPVCRADVGRRRAGMGDRLLAAPPMPERLSRRGEAWGGRQAQVHGEMDLETGQ</sequence>
<dbReference type="PANTHER" id="PTHR46539">
    <property type="entry name" value="E3 UBIQUITIN-PROTEIN LIGASE ATL42"/>
    <property type="match status" value="1"/>
</dbReference>
<feature type="region of interest" description="Disordered" evidence="9">
    <location>
        <begin position="167"/>
        <end position="189"/>
    </location>
</feature>
<accession>A0A835Q9X9</accession>
<evidence type="ECO:0000256" key="10">
    <source>
        <dbReference type="SAM" id="Phobius"/>
    </source>
</evidence>
<dbReference type="Proteomes" id="UP000636800">
    <property type="component" value="Chromosome 10"/>
</dbReference>
<feature type="transmembrane region" description="Helical" evidence="10">
    <location>
        <begin position="27"/>
        <end position="49"/>
    </location>
</feature>
<dbReference type="EMBL" id="JADCNL010000010">
    <property type="protein sequence ID" value="KAG0463962.1"/>
    <property type="molecule type" value="Genomic_DNA"/>
</dbReference>
<evidence type="ECO:0000313" key="13">
    <source>
        <dbReference type="Proteomes" id="UP000636800"/>
    </source>
</evidence>
<dbReference type="SUPFAM" id="SSF57850">
    <property type="entry name" value="RING/U-box"/>
    <property type="match status" value="1"/>
</dbReference>
<keyword evidence="2 10" id="KW-0812">Transmembrane</keyword>
<evidence type="ECO:0000256" key="6">
    <source>
        <dbReference type="ARBA" id="ARBA00022989"/>
    </source>
</evidence>
<evidence type="ECO:0000256" key="8">
    <source>
        <dbReference type="PROSITE-ProRule" id="PRU00175"/>
    </source>
</evidence>
<dbReference type="PANTHER" id="PTHR46539:SF1">
    <property type="entry name" value="E3 UBIQUITIN-PROTEIN LIGASE ATL42"/>
    <property type="match status" value="1"/>
</dbReference>
<evidence type="ECO:0000256" key="9">
    <source>
        <dbReference type="SAM" id="MobiDB-lite"/>
    </source>
</evidence>
<keyword evidence="13" id="KW-1185">Reference proteome</keyword>
<dbReference type="CDD" id="cd16461">
    <property type="entry name" value="RING-H2_EL5-like"/>
    <property type="match status" value="1"/>
</dbReference>
<evidence type="ECO:0000256" key="7">
    <source>
        <dbReference type="ARBA" id="ARBA00023136"/>
    </source>
</evidence>
<keyword evidence="3" id="KW-0479">Metal-binding</keyword>
<dbReference type="GO" id="GO:0016020">
    <property type="term" value="C:membrane"/>
    <property type="evidence" value="ECO:0007669"/>
    <property type="project" value="UniProtKB-SubCell"/>
</dbReference>
<evidence type="ECO:0000313" key="12">
    <source>
        <dbReference type="EMBL" id="KAG0463962.1"/>
    </source>
</evidence>
<dbReference type="Gene3D" id="3.30.40.10">
    <property type="entry name" value="Zinc/RING finger domain, C3HC4 (zinc finger)"/>
    <property type="match status" value="1"/>
</dbReference>
<dbReference type="UniPathway" id="UPA00143"/>
<gene>
    <name evidence="12" type="ORF">HPP92_020031</name>
</gene>
<dbReference type="SMART" id="SM00184">
    <property type="entry name" value="RING"/>
    <property type="match status" value="1"/>
</dbReference>
<evidence type="ECO:0000259" key="11">
    <source>
        <dbReference type="PROSITE" id="PS50089"/>
    </source>
</evidence>
<evidence type="ECO:0000256" key="5">
    <source>
        <dbReference type="ARBA" id="ARBA00022833"/>
    </source>
</evidence>
<dbReference type="GO" id="GO:0016567">
    <property type="term" value="P:protein ubiquitination"/>
    <property type="evidence" value="ECO:0007669"/>
    <property type="project" value="UniProtKB-UniPathway"/>
</dbReference>
<reference evidence="12 13" key="1">
    <citation type="journal article" date="2020" name="Nat. Food">
        <title>A phased Vanilla planifolia genome enables genetic improvement of flavour and production.</title>
        <authorList>
            <person name="Hasing T."/>
            <person name="Tang H."/>
            <person name="Brym M."/>
            <person name="Khazi F."/>
            <person name="Huang T."/>
            <person name="Chambers A.H."/>
        </authorList>
    </citation>
    <scope>NUCLEOTIDE SEQUENCE [LARGE SCALE GENOMIC DNA]</scope>
    <source>
        <tissue evidence="12">Leaf</tissue>
    </source>
</reference>
<evidence type="ECO:0000256" key="2">
    <source>
        <dbReference type="ARBA" id="ARBA00022692"/>
    </source>
</evidence>
<dbReference type="InterPro" id="IPR001841">
    <property type="entry name" value="Znf_RING"/>
</dbReference>
<dbReference type="PROSITE" id="PS50089">
    <property type="entry name" value="ZF_RING_2"/>
    <property type="match status" value="1"/>
</dbReference>
<dbReference type="Pfam" id="PF13639">
    <property type="entry name" value="zf-RING_2"/>
    <property type="match status" value="1"/>
</dbReference>
<dbReference type="OrthoDB" id="773121at2759"/>
<evidence type="ECO:0000256" key="3">
    <source>
        <dbReference type="ARBA" id="ARBA00022723"/>
    </source>
</evidence>
<dbReference type="InterPro" id="IPR013083">
    <property type="entry name" value="Znf_RING/FYVE/PHD"/>
</dbReference>
<protein>
    <recommendedName>
        <fullName evidence="11">RING-type domain-containing protein</fullName>
    </recommendedName>
</protein>
<dbReference type="AlphaFoldDB" id="A0A835Q9X9"/>
<organism evidence="12 13">
    <name type="scientific">Vanilla planifolia</name>
    <name type="common">Vanilla</name>
    <dbReference type="NCBI Taxonomy" id="51239"/>
    <lineage>
        <taxon>Eukaryota</taxon>
        <taxon>Viridiplantae</taxon>
        <taxon>Streptophyta</taxon>
        <taxon>Embryophyta</taxon>
        <taxon>Tracheophyta</taxon>
        <taxon>Spermatophyta</taxon>
        <taxon>Magnoliopsida</taxon>
        <taxon>Liliopsida</taxon>
        <taxon>Asparagales</taxon>
        <taxon>Orchidaceae</taxon>
        <taxon>Vanilloideae</taxon>
        <taxon>Vanilleae</taxon>
        <taxon>Vanilla</taxon>
    </lineage>
</organism>
<comment type="subcellular location">
    <subcellularLocation>
        <location evidence="1">Membrane</location>
    </subcellularLocation>
</comment>
<feature type="domain" description="RING-type" evidence="11">
    <location>
        <begin position="99"/>
        <end position="141"/>
    </location>
</feature>
<comment type="caution">
    <text evidence="12">The sequence shown here is derived from an EMBL/GenBank/DDBJ whole genome shotgun (WGS) entry which is preliminary data.</text>
</comment>
<proteinExistence type="predicted"/>
<evidence type="ECO:0000256" key="1">
    <source>
        <dbReference type="ARBA" id="ARBA00004370"/>
    </source>
</evidence>
<keyword evidence="6 10" id="KW-1133">Transmembrane helix</keyword>